<protein>
    <recommendedName>
        <fullName evidence="3">HMA domain-containing protein</fullName>
    </recommendedName>
</protein>
<evidence type="ECO:0008006" key="3">
    <source>
        <dbReference type="Google" id="ProtNLM"/>
    </source>
</evidence>
<sequence>MDLHLCTTSVLQRHEFFVDMTCEGCSASVARVLDKKRPVAESESRFDIKLSTFSEEKDTESTDRWV</sequence>
<name>A0A8C4N4A4_EPTBU</name>
<accession>A0A8C4N4A4</accession>
<evidence type="ECO:0000313" key="2">
    <source>
        <dbReference type="Proteomes" id="UP000694388"/>
    </source>
</evidence>
<dbReference type="Gene3D" id="3.30.70.100">
    <property type="match status" value="1"/>
</dbReference>
<dbReference type="Ensembl" id="ENSEBUT00000001118.1">
    <property type="protein sequence ID" value="ENSEBUP00000000812.1"/>
    <property type="gene ID" value="ENSEBUG00000000839.1"/>
</dbReference>
<reference evidence="1" key="1">
    <citation type="submission" date="2025-08" db="UniProtKB">
        <authorList>
            <consortium name="Ensembl"/>
        </authorList>
    </citation>
    <scope>IDENTIFICATION</scope>
</reference>
<dbReference type="Proteomes" id="UP000694388">
    <property type="component" value="Unplaced"/>
</dbReference>
<evidence type="ECO:0000313" key="1">
    <source>
        <dbReference type="Ensembl" id="ENSEBUP00000000812.1"/>
    </source>
</evidence>
<dbReference type="InterPro" id="IPR036163">
    <property type="entry name" value="HMA_dom_sf"/>
</dbReference>
<proteinExistence type="predicted"/>
<dbReference type="GO" id="GO:0046872">
    <property type="term" value="F:metal ion binding"/>
    <property type="evidence" value="ECO:0007669"/>
    <property type="project" value="InterPro"/>
</dbReference>
<dbReference type="SUPFAM" id="SSF55008">
    <property type="entry name" value="HMA, heavy metal-associated domain"/>
    <property type="match status" value="1"/>
</dbReference>
<organism evidence="1 2">
    <name type="scientific">Eptatretus burgeri</name>
    <name type="common">Inshore hagfish</name>
    <dbReference type="NCBI Taxonomy" id="7764"/>
    <lineage>
        <taxon>Eukaryota</taxon>
        <taxon>Metazoa</taxon>
        <taxon>Chordata</taxon>
        <taxon>Craniata</taxon>
        <taxon>Vertebrata</taxon>
        <taxon>Cyclostomata</taxon>
        <taxon>Myxini</taxon>
        <taxon>Myxiniformes</taxon>
        <taxon>Myxinidae</taxon>
        <taxon>Eptatretinae</taxon>
        <taxon>Eptatretus</taxon>
    </lineage>
</organism>
<keyword evidence="2" id="KW-1185">Reference proteome</keyword>
<reference evidence="1" key="2">
    <citation type="submission" date="2025-09" db="UniProtKB">
        <authorList>
            <consortium name="Ensembl"/>
        </authorList>
    </citation>
    <scope>IDENTIFICATION</scope>
</reference>
<dbReference type="AlphaFoldDB" id="A0A8C4N4A4"/>